<keyword evidence="2" id="KW-1185">Reference proteome</keyword>
<reference evidence="1" key="1">
    <citation type="submission" date="2022-04" db="EMBL/GenBank/DDBJ databases">
        <title>Jade perch genome.</title>
        <authorList>
            <person name="Chao B."/>
        </authorList>
    </citation>
    <scope>NUCLEOTIDE SEQUENCE</scope>
    <source>
        <strain evidence="1">CB-2022</strain>
    </source>
</reference>
<comment type="caution">
    <text evidence="1">The sequence shown here is derived from an EMBL/GenBank/DDBJ whole genome shotgun (WGS) entry which is preliminary data.</text>
</comment>
<sequence length="461" mass="49970">MELDPSSPMAHNAHPADTEKVSLDHMEPVKMEEDKETGIEGRLEDEEDEEEEDRGPSGQLTSSRMGNVSATESSQMFISLLVEGSSIRYESSMQVDSGYNTTSAGTASLIDGLSSDCHSKSFSSNMADKAFQATRHTKVKMSDPSNMEIASSSPADSTNLVSVEAADAELMKCDDLLNENEITCHEETCSLSRCSLSQHSRMTDTSSWHSLTQDRRETCASPSSLSQDGRVTSCSSVSEDGRFLNGEYLEKEKDEFDENGSTSKLGTGSEESVRPTSCASSSSTDPSTTEAAKMLVSVVTAEAVKTLVATEPLATESVKIPENAPLQTDLRVSIQVVDVGAKETAPSLGSGFQEEDSKNKTLAGGYGEKKKKSHWRGWFSRKQMNNVHSAPLQPSKNTGESKEDAHCSEQTPLFTSTGACQSDTEHISDQVADDKNTETKSSRLSNFFRNMFSKFANKAVL</sequence>
<evidence type="ECO:0000313" key="1">
    <source>
        <dbReference type="EMBL" id="KAI3362731.1"/>
    </source>
</evidence>
<accession>A0ACB8W4T5</accession>
<dbReference type="EMBL" id="CM041544">
    <property type="protein sequence ID" value="KAI3362731.1"/>
    <property type="molecule type" value="Genomic_DNA"/>
</dbReference>
<protein>
    <submittedName>
        <fullName evidence="1">Uncharacterized protein</fullName>
    </submittedName>
</protein>
<dbReference type="Proteomes" id="UP000831701">
    <property type="component" value="Chromosome 14"/>
</dbReference>
<organism evidence="1 2">
    <name type="scientific">Scortum barcoo</name>
    <name type="common">barcoo grunter</name>
    <dbReference type="NCBI Taxonomy" id="214431"/>
    <lineage>
        <taxon>Eukaryota</taxon>
        <taxon>Metazoa</taxon>
        <taxon>Chordata</taxon>
        <taxon>Craniata</taxon>
        <taxon>Vertebrata</taxon>
        <taxon>Euteleostomi</taxon>
        <taxon>Actinopterygii</taxon>
        <taxon>Neopterygii</taxon>
        <taxon>Teleostei</taxon>
        <taxon>Neoteleostei</taxon>
        <taxon>Acanthomorphata</taxon>
        <taxon>Eupercaria</taxon>
        <taxon>Centrarchiformes</taxon>
        <taxon>Terapontoidei</taxon>
        <taxon>Terapontidae</taxon>
        <taxon>Scortum</taxon>
    </lineage>
</organism>
<gene>
    <name evidence="1" type="ORF">L3Q82_001790</name>
</gene>
<name>A0ACB8W4T5_9TELE</name>
<evidence type="ECO:0000313" key="2">
    <source>
        <dbReference type="Proteomes" id="UP000831701"/>
    </source>
</evidence>
<proteinExistence type="predicted"/>